<dbReference type="RefSeq" id="WP_017713102.1">
    <property type="nucleotide sequence ID" value="NZ_KB235938.1"/>
</dbReference>
<evidence type="ECO:0000256" key="5">
    <source>
        <dbReference type="ARBA" id="ARBA00022576"/>
    </source>
</evidence>
<evidence type="ECO:0000256" key="9">
    <source>
        <dbReference type="ARBA" id="ARBA00023102"/>
    </source>
</evidence>
<dbReference type="AlphaFoldDB" id="A0A0M2PQJ0"/>
<evidence type="ECO:0000256" key="2">
    <source>
        <dbReference type="ARBA" id="ARBA00005011"/>
    </source>
</evidence>
<dbReference type="NCBIfam" id="NF002726">
    <property type="entry name" value="PRK02610.1"/>
    <property type="match status" value="1"/>
</dbReference>
<comment type="catalytic activity">
    <reaction evidence="10 11">
        <text>L-histidinol phosphate + 2-oxoglutarate = 3-(imidazol-4-yl)-2-oxopropyl phosphate + L-glutamate</text>
        <dbReference type="Rhea" id="RHEA:23744"/>
        <dbReference type="ChEBI" id="CHEBI:16810"/>
        <dbReference type="ChEBI" id="CHEBI:29985"/>
        <dbReference type="ChEBI" id="CHEBI:57766"/>
        <dbReference type="ChEBI" id="CHEBI:57980"/>
        <dbReference type="EC" id="2.6.1.9"/>
    </reaction>
</comment>
<comment type="cofactor">
    <cofactor evidence="1 11">
        <name>pyridoxal 5'-phosphate</name>
        <dbReference type="ChEBI" id="CHEBI:597326"/>
    </cofactor>
</comment>
<dbReference type="STRING" id="317619.GCA_000332315_02800"/>
<keyword evidence="8 11" id="KW-0663">Pyridoxal phosphate</keyword>
<sequence>MVPSLPYLRPSLAQLGGYTANPGHSGAAIGPTDRVDQLDTNESPYDLPLALKEKLAWSYCHHLHSNRYPDGSHSELKTELAAYVQEALGSGETLGVEHLTVGNGSDELIRSLVIATCVGGAGSVWVAEPTFSMYGVIAETLGVSVQRGTRSPHTFALDLDAAQAALESPASPPLRLLFVVHPNSPTANALTETELDWLRQVPEEILVVIDEAYFEFSQTTVVAEALTRPNWIVLRTFSKGFRLAGHRVGYGVANPGLIAALERVRLPYNLPSFAQAAAIVALQHRQDLLGCLSELRQERSTLAQALGQLPPFQVYPSAANFLFLQLRPEAGSPDAGSPKAGSPKSAPGATLAHICQHMAQRGSLIRHTGGGLRITVGSPEENQRTVDRLQAVMASLTP</sequence>
<name>A0A0M2PQJ0_PROHO</name>
<dbReference type="InterPro" id="IPR005861">
    <property type="entry name" value="HisP_aminotrans"/>
</dbReference>
<evidence type="ECO:0000256" key="8">
    <source>
        <dbReference type="ARBA" id="ARBA00022898"/>
    </source>
</evidence>
<dbReference type="InterPro" id="IPR050106">
    <property type="entry name" value="HistidinolP_aminotransfase"/>
</dbReference>
<evidence type="ECO:0000256" key="1">
    <source>
        <dbReference type="ARBA" id="ARBA00001933"/>
    </source>
</evidence>
<evidence type="ECO:0000256" key="3">
    <source>
        <dbReference type="ARBA" id="ARBA00007970"/>
    </source>
</evidence>
<keyword evidence="5 11" id="KW-0032">Aminotransferase</keyword>
<dbReference type="InterPro" id="IPR015424">
    <property type="entry name" value="PyrdxlP-dep_Trfase"/>
</dbReference>
<organism evidence="13 14">
    <name type="scientific">Prochlorothrix hollandica PCC 9006 = CALU 1027</name>
    <dbReference type="NCBI Taxonomy" id="317619"/>
    <lineage>
        <taxon>Bacteria</taxon>
        <taxon>Bacillati</taxon>
        <taxon>Cyanobacteriota</taxon>
        <taxon>Cyanophyceae</taxon>
        <taxon>Prochlorotrichales</taxon>
        <taxon>Prochlorotrichaceae</taxon>
        <taxon>Prochlorothrix</taxon>
    </lineage>
</organism>
<dbReference type="Gene3D" id="3.90.1150.10">
    <property type="entry name" value="Aspartate Aminotransferase, domain 1"/>
    <property type="match status" value="1"/>
</dbReference>
<evidence type="ECO:0000256" key="7">
    <source>
        <dbReference type="ARBA" id="ARBA00022679"/>
    </source>
</evidence>
<dbReference type="UniPathway" id="UPA00031">
    <property type="reaction ID" value="UER00012"/>
</dbReference>
<accession>A0A0M2PQJ0</accession>
<evidence type="ECO:0000256" key="4">
    <source>
        <dbReference type="ARBA" id="ARBA00011738"/>
    </source>
</evidence>
<dbReference type="GO" id="GO:0000105">
    <property type="term" value="P:L-histidine biosynthetic process"/>
    <property type="evidence" value="ECO:0007669"/>
    <property type="project" value="UniProtKB-UniRule"/>
</dbReference>
<keyword evidence="14" id="KW-1185">Reference proteome</keyword>
<evidence type="ECO:0000256" key="6">
    <source>
        <dbReference type="ARBA" id="ARBA00022605"/>
    </source>
</evidence>
<comment type="similarity">
    <text evidence="3 11">Belongs to the class-II pyridoxal-phosphate-dependent aminotransferase family. Histidinol-phosphate aminotransferase subfamily.</text>
</comment>
<dbReference type="GO" id="GO:0030170">
    <property type="term" value="F:pyridoxal phosphate binding"/>
    <property type="evidence" value="ECO:0007669"/>
    <property type="project" value="InterPro"/>
</dbReference>
<dbReference type="PANTHER" id="PTHR43643">
    <property type="entry name" value="HISTIDINOL-PHOSPHATE AMINOTRANSFERASE 2"/>
    <property type="match status" value="1"/>
</dbReference>
<dbReference type="PANTHER" id="PTHR43643:SF6">
    <property type="entry name" value="HISTIDINOL-PHOSPHATE AMINOTRANSFERASE"/>
    <property type="match status" value="1"/>
</dbReference>
<dbReference type="InterPro" id="IPR015421">
    <property type="entry name" value="PyrdxlP-dep_Trfase_major"/>
</dbReference>
<dbReference type="eggNOG" id="COG0079">
    <property type="taxonomic scope" value="Bacteria"/>
</dbReference>
<evidence type="ECO:0000259" key="12">
    <source>
        <dbReference type="Pfam" id="PF00155"/>
    </source>
</evidence>
<keyword evidence="7 11" id="KW-0808">Transferase</keyword>
<dbReference type="Pfam" id="PF00155">
    <property type="entry name" value="Aminotran_1_2"/>
    <property type="match status" value="1"/>
</dbReference>
<dbReference type="InterPro" id="IPR015422">
    <property type="entry name" value="PyrdxlP-dep_Trfase_small"/>
</dbReference>
<dbReference type="HAMAP" id="MF_01023">
    <property type="entry name" value="HisC_aminotrans_2"/>
    <property type="match status" value="1"/>
</dbReference>
<dbReference type="Proteomes" id="UP000034681">
    <property type="component" value="Unassembled WGS sequence"/>
</dbReference>
<evidence type="ECO:0000313" key="14">
    <source>
        <dbReference type="Proteomes" id="UP000034681"/>
    </source>
</evidence>
<comment type="caution">
    <text evidence="13">The sequence shown here is derived from an EMBL/GenBank/DDBJ whole genome shotgun (WGS) entry which is preliminary data.</text>
</comment>
<keyword evidence="9 11" id="KW-0368">Histidine biosynthesis</keyword>
<comment type="subunit">
    <text evidence="4 11">Homodimer.</text>
</comment>
<dbReference type="SUPFAM" id="SSF53383">
    <property type="entry name" value="PLP-dependent transferases"/>
    <property type="match status" value="1"/>
</dbReference>
<proteinExistence type="inferred from homology"/>
<dbReference type="GO" id="GO:0004400">
    <property type="term" value="F:histidinol-phosphate transaminase activity"/>
    <property type="evidence" value="ECO:0007669"/>
    <property type="project" value="UniProtKB-UniRule"/>
</dbReference>
<evidence type="ECO:0000313" key="13">
    <source>
        <dbReference type="EMBL" id="KKI98499.1"/>
    </source>
</evidence>
<protein>
    <recommendedName>
        <fullName evidence="11">Histidinol-phosphate aminotransferase</fullName>
        <ecNumber evidence="11">2.6.1.9</ecNumber>
    </recommendedName>
    <alternativeName>
        <fullName evidence="11">Imidazole acetol-phosphate transaminase</fullName>
    </alternativeName>
</protein>
<reference evidence="13" key="1">
    <citation type="submission" date="2012-04" db="EMBL/GenBank/DDBJ databases">
        <authorList>
            <person name="Borisov I.G."/>
            <person name="Ivanikova N.V."/>
            <person name="Pinevich A.V."/>
        </authorList>
    </citation>
    <scope>NUCLEOTIDE SEQUENCE</scope>
    <source>
        <strain evidence="13">CALU 1027</strain>
    </source>
</reference>
<dbReference type="CDD" id="cd00609">
    <property type="entry name" value="AAT_like"/>
    <property type="match status" value="1"/>
</dbReference>
<keyword evidence="6 11" id="KW-0028">Amino-acid biosynthesis</keyword>
<dbReference type="EC" id="2.6.1.9" evidence="11"/>
<feature type="modified residue" description="N6-(pyridoxal phosphate)lysine" evidence="11">
    <location>
        <position position="239"/>
    </location>
</feature>
<comment type="pathway">
    <text evidence="2 11">Amino-acid biosynthesis; L-histidine biosynthesis; L-histidine from 5-phospho-alpha-D-ribose 1-diphosphate: step 7/9.</text>
</comment>
<dbReference type="Gene3D" id="3.40.640.10">
    <property type="entry name" value="Type I PLP-dependent aspartate aminotransferase-like (Major domain)"/>
    <property type="match status" value="1"/>
</dbReference>
<feature type="domain" description="Aminotransferase class I/classII large" evidence="12">
    <location>
        <begin position="38"/>
        <end position="389"/>
    </location>
</feature>
<dbReference type="EMBL" id="AJTX02000008">
    <property type="protein sequence ID" value="KKI98499.1"/>
    <property type="molecule type" value="Genomic_DNA"/>
</dbReference>
<gene>
    <name evidence="11" type="primary">hisC</name>
    <name evidence="13" type="ORF">PROH_19005</name>
</gene>
<evidence type="ECO:0000256" key="11">
    <source>
        <dbReference type="HAMAP-Rule" id="MF_01023"/>
    </source>
</evidence>
<dbReference type="OrthoDB" id="9813612at2"/>
<evidence type="ECO:0000256" key="10">
    <source>
        <dbReference type="ARBA" id="ARBA00047481"/>
    </source>
</evidence>
<dbReference type="InterPro" id="IPR004839">
    <property type="entry name" value="Aminotransferase_I/II_large"/>
</dbReference>